<name>A0A3A8NC16_9BACT</name>
<evidence type="ECO:0000313" key="3">
    <source>
        <dbReference type="Proteomes" id="UP000272888"/>
    </source>
</evidence>
<accession>A0A3A8NC16</accession>
<keyword evidence="3" id="KW-1185">Reference proteome</keyword>
<dbReference type="EMBL" id="RAWB01000730">
    <property type="protein sequence ID" value="RKH41000.1"/>
    <property type="molecule type" value="Genomic_DNA"/>
</dbReference>
<evidence type="ECO:0000313" key="2">
    <source>
        <dbReference type="EMBL" id="RKH41000.1"/>
    </source>
</evidence>
<proteinExistence type="predicted"/>
<reference evidence="3" key="1">
    <citation type="submission" date="2018-09" db="EMBL/GenBank/DDBJ databases">
        <authorList>
            <person name="Livingstone P.G."/>
            <person name="Whitworth D.E."/>
        </authorList>
    </citation>
    <scope>NUCLEOTIDE SEQUENCE [LARGE SCALE GENOMIC DNA]</scope>
    <source>
        <strain evidence="3">CA051B</strain>
    </source>
</reference>
<feature type="compositionally biased region" description="Polar residues" evidence="1">
    <location>
        <begin position="34"/>
        <end position="44"/>
    </location>
</feature>
<organism evidence="2 3">
    <name type="scientific">Corallococcus llansteffanensis</name>
    <dbReference type="NCBI Taxonomy" id="2316731"/>
    <lineage>
        <taxon>Bacteria</taxon>
        <taxon>Pseudomonadati</taxon>
        <taxon>Myxococcota</taxon>
        <taxon>Myxococcia</taxon>
        <taxon>Myxococcales</taxon>
        <taxon>Cystobacterineae</taxon>
        <taxon>Myxococcaceae</taxon>
        <taxon>Corallococcus</taxon>
    </lineage>
</organism>
<comment type="caution">
    <text evidence="2">The sequence shown here is derived from an EMBL/GenBank/DDBJ whole genome shotgun (WGS) entry which is preliminary data.</text>
</comment>
<dbReference type="AlphaFoldDB" id="A0A3A8NC16"/>
<sequence>MRGWPRRAGPSGPRGVETQAARAKSAKPPMIASQPIQSSGGTKVSMSKPCARRYSLTLACTTTALVFSASRNISAPRVLLSSMDTDSKSVSIRPSRLPPITADSFILAAETTPTRLHTTYSSDTKSRAACEMTASYTSRFPTPAANSAAWRRLVINKVSTFQNSSI</sequence>
<evidence type="ECO:0000256" key="1">
    <source>
        <dbReference type="SAM" id="MobiDB-lite"/>
    </source>
</evidence>
<dbReference type="Proteomes" id="UP000272888">
    <property type="component" value="Unassembled WGS sequence"/>
</dbReference>
<gene>
    <name evidence="2" type="ORF">D7V93_39080</name>
</gene>
<protein>
    <submittedName>
        <fullName evidence="2">Uncharacterized protein</fullName>
    </submittedName>
</protein>
<feature type="region of interest" description="Disordered" evidence="1">
    <location>
        <begin position="1"/>
        <end position="44"/>
    </location>
</feature>